<accession>A0ACC1YK33</accession>
<organism evidence="1 2">
    <name type="scientific">Melia azedarach</name>
    <name type="common">Chinaberry tree</name>
    <dbReference type="NCBI Taxonomy" id="155640"/>
    <lineage>
        <taxon>Eukaryota</taxon>
        <taxon>Viridiplantae</taxon>
        <taxon>Streptophyta</taxon>
        <taxon>Embryophyta</taxon>
        <taxon>Tracheophyta</taxon>
        <taxon>Spermatophyta</taxon>
        <taxon>Magnoliopsida</taxon>
        <taxon>eudicotyledons</taxon>
        <taxon>Gunneridae</taxon>
        <taxon>Pentapetalae</taxon>
        <taxon>rosids</taxon>
        <taxon>malvids</taxon>
        <taxon>Sapindales</taxon>
        <taxon>Meliaceae</taxon>
        <taxon>Melia</taxon>
    </lineage>
</organism>
<keyword evidence="2" id="KW-1185">Reference proteome</keyword>
<proteinExistence type="predicted"/>
<evidence type="ECO:0000313" key="2">
    <source>
        <dbReference type="Proteomes" id="UP001164539"/>
    </source>
</evidence>
<name>A0ACC1YK33_MELAZ</name>
<dbReference type="EMBL" id="CM051396">
    <property type="protein sequence ID" value="KAJ4723888.1"/>
    <property type="molecule type" value="Genomic_DNA"/>
</dbReference>
<protein>
    <submittedName>
        <fullName evidence="1">Cytochrome P450</fullName>
    </submittedName>
</protein>
<reference evidence="1 2" key="1">
    <citation type="journal article" date="2023" name="Science">
        <title>Complex scaffold remodeling in plant triterpene biosynthesis.</title>
        <authorList>
            <person name="De La Pena R."/>
            <person name="Hodgson H."/>
            <person name="Liu J.C."/>
            <person name="Stephenson M.J."/>
            <person name="Martin A.C."/>
            <person name="Owen C."/>
            <person name="Harkess A."/>
            <person name="Leebens-Mack J."/>
            <person name="Jimenez L.E."/>
            <person name="Osbourn A."/>
            <person name="Sattely E.S."/>
        </authorList>
    </citation>
    <scope>NUCLEOTIDE SEQUENCE [LARGE SCALE GENOMIC DNA]</scope>
    <source>
        <strain evidence="2">cv. JPN11</strain>
        <tissue evidence="1">Leaf</tissue>
    </source>
</reference>
<sequence length="494" mass="56877">MELVIHFLLLLAILFTSLTLYYFSFLSKHKPIPKPTFHNINAAENLQVPPGSTGWPFVGETLEYLSLARKGSPEKFISDRVNKYSSKLFKTSYLGEIMVFMCSAEGNKFLFSNENKLVQAWLPINFDKMFPNSDKTNLVDENMRIRKIATAFTEPTALQNYVGFFDAVAKEHLLKYWERKQQVKVQSLAEKFTFTSDCRLFLNIHDPETLEELEKLFDSLLSGLISLPINLPGTKYNRAVKASKELRKKFEAMIRQRRIDVQEKKKSDESKQDIFSLLLQEKYKDGQNVSESDLANKITGLILAAHSTTSATMISIIKFLAELPQVYEGVLQEQMEIAKSKGPEELLNFEDIRKMKYSWNVASEVLRLRPPSFGTFKEALTDIDYNGFTIPKGWKLHWAALGSHKNPEYFPDPEKFDPSRFEGNQEIVPFSYVPFGGGPHTCPGRQYAKLQILVFMHNVITNFRWEKVFQDEQMIWDPLLVSAKGLPIHLYPHN</sequence>
<gene>
    <name evidence="1" type="ORF">OWV82_007209</name>
</gene>
<evidence type="ECO:0000313" key="1">
    <source>
        <dbReference type="EMBL" id="KAJ4723888.1"/>
    </source>
</evidence>
<comment type="caution">
    <text evidence="1">The sequence shown here is derived from an EMBL/GenBank/DDBJ whole genome shotgun (WGS) entry which is preliminary data.</text>
</comment>
<dbReference type="Proteomes" id="UP001164539">
    <property type="component" value="Chromosome 3"/>
</dbReference>